<evidence type="ECO:0008006" key="4">
    <source>
        <dbReference type="Google" id="ProtNLM"/>
    </source>
</evidence>
<gene>
    <name evidence="2" type="ORF">PFISCL1PPCAC_18724</name>
</gene>
<keyword evidence="3" id="KW-1185">Reference proteome</keyword>
<organism evidence="2 3">
    <name type="scientific">Pristionchus fissidentatus</name>
    <dbReference type="NCBI Taxonomy" id="1538716"/>
    <lineage>
        <taxon>Eukaryota</taxon>
        <taxon>Metazoa</taxon>
        <taxon>Ecdysozoa</taxon>
        <taxon>Nematoda</taxon>
        <taxon>Chromadorea</taxon>
        <taxon>Rhabditida</taxon>
        <taxon>Rhabditina</taxon>
        <taxon>Diplogasteromorpha</taxon>
        <taxon>Diplogasteroidea</taxon>
        <taxon>Neodiplogasteridae</taxon>
        <taxon>Pristionchus</taxon>
    </lineage>
</organism>
<reference evidence="2" key="1">
    <citation type="submission" date="2023-10" db="EMBL/GenBank/DDBJ databases">
        <title>Genome assembly of Pristionchus species.</title>
        <authorList>
            <person name="Yoshida K."/>
            <person name="Sommer R.J."/>
        </authorList>
    </citation>
    <scope>NUCLEOTIDE SEQUENCE</scope>
    <source>
        <strain evidence="2">RS5133</strain>
    </source>
</reference>
<dbReference type="AlphaFoldDB" id="A0AAV5W6G4"/>
<feature type="chain" id="PRO_5043966589" description="C-type lectin" evidence="1">
    <location>
        <begin position="21"/>
        <end position="143"/>
    </location>
</feature>
<feature type="non-terminal residue" evidence="2">
    <location>
        <position position="143"/>
    </location>
</feature>
<comment type="caution">
    <text evidence="2">The sequence shown here is derived from an EMBL/GenBank/DDBJ whole genome shotgun (WGS) entry which is preliminary data.</text>
</comment>
<dbReference type="InterPro" id="IPR016187">
    <property type="entry name" value="CTDL_fold"/>
</dbReference>
<evidence type="ECO:0000313" key="2">
    <source>
        <dbReference type="EMBL" id="GMT27427.1"/>
    </source>
</evidence>
<feature type="signal peptide" evidence="1">
    <location>
        <begin position="1"/>
        <end position="20"/>
    </location>
</feature>
<dbReference type="SUPFAM" id="SSF56436">
    <property type="entry name" value="C-type lectin-like"/>
    <property type="match status" value="1"/>
</dbReference>
<name>A0AAV5W6G4_9BILA</name>
<sequence>FGRSLLVLLLSSILILVVNASQDETTIITYTTSSDSDASFHPTTNAEISTTSVWTENNNSNQGLVFDGTSSAYKLDSTSAEPEHYACPDNFDQVTIDWCFHFRYDTDRPLDFKGVQEYCYEMGAILPAITSVEVTTALMLQRT</sequence>
<dbReference type="Proteomes" id="UP001432322">
    <property type="component" value="Unassembled WGS sequence"/>
</dbReference>
<dbReference type="EMBL" id="BTSY01000005">
    <property type="protein sequence ID" value="GMT27427.1"/>
    <property type="molecule type" value="Genomic_DNA"/>
</dbReference>
<evidence type="ECO:0000313" key="3">
    <source>
        <dbReference type="Proteomes" id="UP001432322"/>
    </source>
</evidence>
<proteinExistence type="predicted"/>
<accession>A0AAV5W6G4</accession>
<keyword evidence="1" id="KW-0732">Signal</keyword>
<protein>
    <recommendedName>
        <fullName evidence="4">C-type lectin</fullName>
    </recommendedName>
</protein>
<feature type="non-terminal residue" evidence="2">
    <location>
        <position position="1"/>
    </location>
</feature>
<evidence type="ECO:0000256" key="1">
    <source>
        <dbReference type="SAM" id="SignalP"/>
    </source>
</evidence>